<comment type="function">
    <text evidence="6">Mechanosensitive channel that participates in the regulation of osmotic pressure changes within the cell, opening in response to stretch forces in the membrane lipid bilayer, without the need for other proteins. Contributes to normal resistance to hypoosmotic shock. Forms an ion channel of 1.0 nanosiemens conductance with a slight preference for anions.</text>
</comment>
<evidence type="ECO:0000256" key="6">
    <source>
        <dbReference type="RuleBase" id="RU369025"/>
    </source>
</evidence>
<gene>
    <name evidence="8" type="ORF">NKI27_12930</name>
</gene>
<evidence type="ECO:0000256" key="1">
    <source>
        <dbReference type="ARBA" id="ARBA00004651"/>
    </source>
</evidence>
<dbReference type="PANTHER" id="PTHR30221">
    <property type="entry name" value="SMALL-CONDUCTANCE MECHANOSENSITIVE CHANNEL"/>
    <property type="match status" value="1"/>
</dbReference>
<keyword evidence="2" id="KW-1003">Cell membrane</keyword>
<keyword evidence="3 6" id="KW-0812">Transmembrane</keyword>
<keyword evidence="9" id="KW-1185">Reference proteome</keyword>
<dbReference type="PANTHER" id="PTHR30221:SF18">
    <property type="entry name" value="SLL0590 PROTEIN"/>
    <property type="match status" value="1"/>
</dbReference>
<dbReference type="EMBL" id="CP100390">
    <property type="protein sequence ID" value="UZE94969.1"/>
    <property type="molecule type" value="Genomic_DNA"/>
</dbReference>
<feature type="domain" description="Mechanosensitive ion channel MscS" evidence="7">
    <location>
        <begin position="98"/>
        <end position="156"/>
    </location>
</feature>
<evidence type="ECO:0000256" key="2">
    <source>
        <dbReference type="ARBA" id="ARBA00022475"/>
    </source>
</evidence>
<evidence type="ECO:0000256" key="3">
    <source>
        <dbReference type="ARBA" id="ARBA00022692"/>
    </source>
</evidence>
<evidence type="ECO:0000313" key="8">
    <source>
        <dbReference type="EMBL" id="UZE94969.1"/>
    </source>
</evidence>
<dbReference type="InterPro" id="IPR010920">
    <property type="entry name" value="LSM_dom_sf"/>
</dbReference>
<feature type="transmembrane region" description="Helical" evidence="6">
    <location>
        <begin position="12"/>
        <end position="31"/>
    </location>
</feature>
<dbReference type="InterPro" id="IPR045275">
    <property type="entry name" value="MscS_archaea/bacteria_type"/>
</dbReference>
<dbReference type="Pfam" id="PF00924">
    <property type="entry name" value="MS_channel_2nd"/>
    <property type="match status" value="1"/>
</dbReference>
<name>A0ABY6MYY0_9ALTE</name>
<dbReference type="Proteomes" id="UP001163739">
    <property type="component" value="Chromosome"/>
</dbReference>
<keyword evidence="6" id="KW-0406">Ion transport</keyword>
<comment type="similarity">
    <text evidence="6">Belongs to the MscS (TC 1.A.23) family.</text>
</comment>
<keyword evidence="5 6" id="KW-0472">Membrane</keyword>
<dbReference type="InterPro" id="IPR006685">
    <property type="entry name" value="MscS_channel_2nd"/>
</dbReference>
<keyword evidence="4 6" id="KW-1133">Transmembrane helix</keyword>
<organism evidence="8 9">
    <name type="scientific">Alkalimarinus alittae</name>
    <dbReference type="NCBI Taxonomy" id="2961619"/>
    <lineage>
        <taxon>Bacteria</taxon>
        <taxon>Pseudomonadati</taxon>
        <taxon>Pseudomonadota</taxon>
        <taxon>Gammaproteobacteria</taxon>
        <taxon>Alteromonadales</taxon>
        <taxon>Alteromonadaceae</taxon>
        <taxon>Alkalimarinus</taxon>
    </lineage>
</organism>
<feature type="transmembrane region" description="Helical" evidence="6">
    <location>
        <begin position="76"/>
        <end position="98"/>
    </location>
</feature>
<dbReference type="SUPFAM" id="SSF50182">
    <property type="entry name" value="Sm-like ribonucleoproteins"/>
    <property type="match status" value="1"/>
</dbReference>
<keyword evidence="6" id="KW-0997">Cell inner membrane</keyword>
<dbReference type="SUPFAM" id="SSF82689">
    <property type="entry name" value="Mechanosensitive channel protein MscS (YggB), C-terminal domain"/>
    <property type="match status" value="1"/>
</dbReference>
<keyword evidence="6" id="KW-0407">Ion channel</keyword>
<evidence type="ECO:0000256" key="5">
    <source>
        <dbReference type="ARBA" id="ARBA00023136"/>
    </source>
</evidence>
<dbReference type="InterPro" id="IPR011066">
    <property type="entry name" value="MscS_channel_C_sf"/>
</dbReference>
<comment type="caution">
    <text evidence="6">Lacks conserved residue(s) required for the propagation of feature annotation.</text>
</comment>
<comment type="subcellular location">
    <subcellularLocation>
        <location evidence="6">Cell inner membrane</location>
        <topology evidence="6">Multi-pass membrane protein</topology>
    </subcellularLocation>
    <subcellularLocation>
        <location evidence="1">Cell membrane</location>
        <topology evidence="1">Multi-pass membrane protein</topology>
    </subcellularLocation>
</comment>
<reference evidence="8" key="1">
    <citation type="submission" date="2022-06" db="EMBL/GenBank/DDBJ databases">
        <title>Alkalimarinus sp. nov., isolated from gut of a Alitta virens.</title>
        <authorList>
            <person name="Yang A.I."/>
            <person name="Shin N.-R."/>
        </authorList>
    </citation>
    <scope>NUCLEOTIDE SEQUENCE</scope>
    <source>
        <strain evidence="8">A2M4</strain>
    </source>
</reference>
<evidence type="ECO:0000256" key="4">
    <source>
        <dbReference type="ARBA" id="ARBA00022989"/>
    </source>
</evidence>
<feature type="transmembrane region" description="Helical" evidence="6">
    <location>
        <begin position="51"/>
        <end position="70"/>
    </location>
</feature>
<protein>
    <recommendedName>
        <fullName evidence="6">Small-conductance mechanosensitive channel</fullName>
    </recommendedName>
</protein>
<dbReference type="Gene3D" id="2.30.30.60">
    <property type="match status" value="1"/>
</dbReference>
<proteinExistence type="inferred from homology"/>
<sequence>MDLFSNWVSELSQYIPSVITISIIVLLLTAINQITLKRLSKNQGRLLRQQLFMIVVTFVGIIAILISLPVSDSIKGQIFSLLGIVVSAAIALSSTTFVGNAMAGLMLTGVKVFKIGDFVRVGDHFGRVSERGLLHVEIQTEDRDLTTLPNLFLVTNPTKVIHAEGTIISAEVSLGYDISRKQIETHLLEAANIIGLESPFVQVISLGDFSVLYRVSGLLVEVKKIITARSELHKHILDTLQGNGIEIVSPTFMNTRAFNPNHSFIAPIKSPENETEEPKEVEIESILFDKAEQAETLSYISKKLKRITIGKEKLTALLANTENDEDAAKLQHRIEHLEAIELKLASFKSELAKDKKSKK</sequence>
<evidence type="ECO:0000313" key="9">
    <source>
        <dbReference type="Proteomes" id="UP001163739"/>
    </source>
</evidence>
<comment type="subunit">
    <text evidence="6">Homoheptamer.</text>
</comment>
<dbReference type="RefSeq" id="WP_265046461.1">
    <property type="nucleotide sequence ID" value="NZ_CP100390.1"/>
</dbReference>
<accession>A0ABY6MYY0</accession>
<evidence type="ECO:0000259" key="7">
    <source>
        <dbReference type="Pfam" id="PF00924"/>
    </source>
</evidence>
<keyword evidence="6" id="KW-0813">Transport</keyword>
<dbReference type="InterPro" id="IPR023408">
    <property type="entry name" value="MscS_beta-dom_sf"/>
</dbReference>